<dbReference type="EMBL" id="AZST01000143">
    <property type="protein sequence ID" value="KEP51799.1"/>
    <property type="molecule type" value="Genomic_DNA"/>
</dbReference>
<dbReference type="OrthoDB" id="3193397at2759"/>
<evidence type="ECO:0000256" key="1">
    <source>
        <dbReference type="SAM" id="SignalP"/>
    </source>
</evidence>
<organism evidence="2 3">
    <name type="scientific">Rhizoctonia solani 123E</name>
    <dbReference type="NCBI Taxonomy" id="1423351"/>
    <lineage>
        <taxon>Eukaryota</taxon>
        <taxon>Fungi</taxon>
        <taxon>Dikarya</taxon>
        <taxon>Basidiomycota</taxon>
        <taxon>Agaricomycotina</taxon>
        <taxon>Agaricomycetes</taxon>
        <taxon>Cantharellales</taxon>
        <taxon>Ceratobasidiaceae</taxon>
        <taxon>Rhizoctonia</taxon>
    </lineage>
</organism>
<protein>
    <submittedName>
        <fullName evidence="2">Putative transmembrane protein</fullName>
    </submittedName>
</protein>
<reference evidence="2 3" key="1">
    <citation type="submission" date="2013-12" db="EMBL/GenBank/DDBJ databases">
        <authorList>
            <person name="Cubeta M."/>
            <person name="Pakala S."/>
            <person name="Fedorova N."/>
            <person name="Thomas E."/>
            <person name="Dean R."/>
            <person name="Jabaji S."/>
            <person name="Neate S."/>
            <person name="Toda T."/>
            <person name="Tavantzis S."/>
            <person name="Vilgalys R."/>
            <person name="Bharathan N."/>
            <person name="Pakala S."/>
            <person name="Losada L.S."/>
            <person name="Zafar N."/>
            <person name="Nierman W."/>
        </authorList>
    </citation>
    <scope>NUCLEOTIDE SEQUENCE [LARGE SCALE GENOMIC DNA]</scope>
    <source>
        <strain evidence="2 3">123E</strain>
    </source>
</reference>
<evidence type="ECO:0000313" key="3">
    <source>
        <dbReference type="Proteomes" id="UP000027456"/>
    </source>
</evidence>
<dbReference type="Proteomes" id="UP000027456">
    <property type="component" value="Unassembled WGS sequence"/>
</dbReference>
<dbReference type="HOGENOM" id="CLU_085459_0_0_1"/>
<keyword evidence="2" id="KW-0812">Transmembrane</keyword>
<keyword evidence="3" id="KW-1185">Reference proteome</keyword>
<feature type="signal peptide" evidence="1">
    <location>
        <begin position="1"/>
        <end position="23"/>
    </location>
</feature>
<keyword evidence="2" id="KW-0472">Membrane</keyword>
<comment type="caution">
    <text evidence="2">The sequence shown here is derived from an EMBL/GenBank/DDBJ whole genome shotgun (WGS) entry which is preliminary data.</text>
</comment>
<dbReference type="AlphaFoldDB" id="A0A074RXW9"/>
<feature type="chain" id="PRO_5001700214" evidence="1">
    <location>
        <begin position="24"/>
        <end position="227"/>
    </location>
</feature>
<evidence type="ECO:0000313" key="2">
    <source>
        <dbReference type="EMBL" id="KEP51799.1"/>
    </source>
</evidence>
<name>A0A074RXW9_9AGAM</name>
<proteinExistence type="predicted"/>
<sequence>MFTLGRLANLVLFVFSLSLLVCAAPTPTMHGPKSGKVHMQAVRGHHEGAGNVKILLGAIIDLKAKVVARADAIGKFIYLDGVILGTKILLLVDIKADALVEAQAEINKLVADIELCSNTIASLKSLNLDAKLKASIATHVLVVIKAILKICASLTIKFGIQLFLELFANLDLCLKVLLRSLDVCMDGFLVVLGKLLVEADIAALVEAKLIVCHDLFVLVRAAVGIVA</sequence>
<gene>
    <name evidence="2" type="ORF">V565_055470</name>
</gene>
<keyword evidence="1" id="KW-0732">Signal</keyword>
<accession>A0A074RXW9</accession>